<gene>
    <name evidence="1" type="ORF">ESA94_13930</name>
</gene>
<reference evidence="1 2" key="1">
    <citation type="submission" date="2019-01" db="EMBL/GenBank/DDBJ databases">
        <title>Lacibacter sp. strain TTM-7.</title>
        <authorList>
            <person name="Chen W.-M."/>
        </authorList>
    </citation>
    <scope>NUCLEOTIDE SEQUENCE [LARGE SCALE GENOMIC DNA]</scope>
    <source>
        <strain evidence="1 2">TTM-7</strain>
    </source>
</reference>
<name>A0A4Q1CH55_9BACT</name>
<dbReference type="PROSITE" id="PS51257">
    <property type="entry name" value="PROKAR_LIPOPROTEIN"/>
    <property type="match status" value="1"/>
</dbReference>
<accession>A0A4Q1CH55</accession>
<dbReference type="Proteomes" id="UP000290204">
    <property type="component" value="Unassembled WGS sequence"/>
</dbReference>
<protein>
    <submittedName>
        <fullName evidence="1">Uncharacterized protein</fullName>
    </submittedName>
</protein>
<comment type="caution">
    <text evidence="1">The sequence shown here is derived from an EMBL/GenBank/DDBJ whole genome shotgun (WGS) entry which is preliminary data.</text>
</comment>
<proteinExistence type="predicted"/>
<dbReference type="EMBL" id="SDHW01000004">
    <property type="protein sequence ID" value="RXK59236.1"/>
    <property type="molecule type" value="Genomic_DNA"/>
</dbReference>
<sequence length="355" mass="38440">MKQSIISTVAIAAAISFTACKKDRGTYVVPHVFEQKVKTFFDANAPKYEAFTIDASTGGNLITSKGTKINFPANAFKKSNGQLVTGSVTVQVKDMYQAADMLLANRPTEASGNMLISYGEMTVKANQGADELQLNAPAQVVVPAAPKAGANGQQIREIPMWRGDSAVTYTINGHDHENTSVSLSQTGYVPRGVNWEQNGNFAVNNNNGTSSFNLDSLGVWRNCDALMSDPRPKTTVLGYFSNQWNSATSTSYMGGEPSMLFFKVKQQNTLVKLYNKIVNAPAGKDGLLSYQNSFPIGIEGTFLAITFKDNKIYAEMQDVTVGAPASGKTYYGVTFNLTEVTEAQLLALIQQLNTK</sequence>
<evidence type="ECO:0000313" key="1">
    <source>
        <dbReference type="EMBL" id="RXK59236.1"/>
    </source>
</evidence>
<keyword evidence="2" id="KW-1185">Reference proteome</keyword>
<organism evidence="1 2">
    <name type="scientific">Lacibacter luteus</name>
    <dbReference type="NCBI Taxonomy" id="2508719"/>
    <lineage>
        <taxon>Bacteria</taxon>
        <taxon>Pseudomonadati</taxon>
        <taxon>Bacteroidota</taxon>
        <taxon>Chitinophagia</taxon>
        <taxon>Chitinophagales</taxon>
        <taxon>Chitinophagaceae</taxon>
        <taxon>Lacibacter</taxon>
    </lineage>
</organism>
<dbReference type="AlphaFoldDB" id="A0A4Q1CH55"/>
<evidence type="ECO:0000313" key="2">
    <source>
        <dbReference type="Proteomes" id="UP000290204"/>
    </source>
</evidence>
<dbReference type="OrthoDB" id="1488726at2"/>
<dbReference type="RefSeq" id="WP_129131540.1">
    <property type="nucleotide sequence ID" value="NZ_SDHW01000004.1"/>
</dbReference>